<dbReference type="GO" id="GO:0005886">
    <property type="term" value="C:plasma membrane"/>
    <property type="evidence" value="ECO:0007669"/>
    <property type="project" value="UniProtKB-SubCell"/>
</dbReference>
<dbReference type="RefSeq" id="WP_214169555.1">
    <property type="nucleotide sequence ID" value="NZ_JAHCVJ010000001.1"/>
</dbReference>
<gene>
    <name evidence="9" type="ORF">KI809_00430</name>
</gene>
<dbReference type="EMBL" id="JAHCVJ010000001">
    <property type="protein sequence ID" value="MBT0662756.1"/>
    <property type="molecule type" value="Genomic_DNA"/>
</dbReference>
<dbReference type="Pfam" id="PF00528">
    <property type="entry name" value="BPD_transp_1"/>
    <property type="match status" value="1"/>
</dbReference>
<evidence type="ECO:0000256" key="5">
    <source>
        <dbReference type="ARBA" id="ARBA00022989"/>
    </source>
</evidence>
<dbReference type="Proteomes" id="UP000811899">
    <property type="component" value="Unassembled WGS sequence"/>
</dbReference>
<organism evidence="9 10">
    <name type="scientific">Geoanaerobacter pelophilus</name>
    <dbReference type="NCBI Taxonomy" id="60036"/>
    <lineage>
        <taxon>Bacteria</taxon>
        <taxon>Pseudomonadati</taxon>
        <taxon>Thermodesulfobacteriota</taxon>
        <taxon>Desulfuromonadia</taxon>
        <taxon>Geobacterales</taxon>
        <taxon>Geobacteraceae</taxon>
        <taxon>Geoanaerobacter</taxon>
    </lineage>
</organism>
<dbReference type="PROSITE" id="PS50928">
    <property type="entry name" value="ABC_TM1"/>
    <property type="match status" value="1"/>
</dbReference>
<proteinExistence type="inferred from homology"/>
<evidence type="ECO:0000256" key="4">
    <source>
        <dbReference type="ARBA" id="ARBA00022692"/>
    </source>
</evidence>
<evidence type="ECO:0000256" key="3">
    <source>
        <dbReference type="ARBA" id="ARBA00022475"/>
    </source>
</evidence>
<dbReference type="InterPro" id="IPR035906">
    <property type="entry name" value="MetI-like_sf"/>
</dbReference>
<keyword evidence="5 7" id="KW-1133">Transmembrane helix</keyword>
<dbReference type="AlphaFoldDB" id="A0AAW4L672"/>
<dbReference type="InterPro" id="IPR000515">
    <property type="entry name" value="MetI-like"/>
</dbReference>
<dbReference type="Pfam" id="PF19300">
    <property type="entry name" value="BPD_transp_1_N"/>
    <property type="match status" value="1"/>
</dbReference>
<feature type="transmembrane region" description="Helical" evidence="7">
    <location>
        <begin position="102"/>
        <end position="125"/>
    </location>
</feature>
<dbReference type="PANTHER" id="PTHR30465">
    <property type="entry name" value="INNER MEMBRANE ABC TRANSPORTER"/>
    <property type="match status" value="1"/>
</dbReference>
<accession>A0AAW4L672</accession>
<reference evidence="9 10" key="1">
    <citation type="submission" date="2021-05" db="EMBL/GenBank/DDBJ databases">
        <title>The draft genome of Geobacter pelophilus DSM 12255.</title>
        <authorList>
            <person name="Xu Z."/>
            <person name="Masuda Y."/>
            <person name="Itoh H."/>
            <person name="Senoo K."/>
        </authorList>
    </citation>
    <scope>NUCLEOTIDE SEQUENCE [LARGE SCALE GENOMIC DNA]</scope>
    <source>
        <strain evidence="9 10">DSM 12255</strain>
    </source>
</reference>
<dbReference type="PANTHER" id="PTHR30465:SF0">
    <property type="entry name" value="OLIGOPEPTIDE TRANSPORT SYSTEM PERMEASE PROTEIN APPB"/>
    <property type="match status" value="1"/>
</dbReference>
<comment type="caution">
    <text evidence="9">The sequence shown here is derived from an EMBL/GenBank/DDBJ whole genome shotgun (WGS) entry which is preliminary data.</text>
</comment>
<feature type="transmembrane region" description="Helical" evidence="7">
    <location>
        <begin position="137"/>
        <end position="158"/>
    </location>
</feature>
<dbReference type="InterPro" id="IPR045621">
    <property type="entry name" value="BPD_transp_1_N"/>
</dbReference>
<comment type="similarity">
    <text evidence="7">Belongs to the binding-protein-dependent transport system permease family.</text>
</comment>
<keyword evidence="10" id="KW-1185">Reference proteome</keyword>
<sequence length="326" mass="36205">MYSYLLKRILMLLPLMLGITLITFVVIHLAPGEPVEMQVAMNPKISAKTREKMREFYGLDKPLHVQYVSWLNRLARLDFGRSFAPDNRPVIDKIKERLPITISLNVVALIIEFGLAIPIGILAAVYRNSLFDKGITIFVFLGFAVPTFWLALLLMYFFGVKLNWLPISGLHSLGSDRLPFVQRLLDLARHLVLPLTIASFGSLAGVSRFMRSTMLEVIGQDYMTTARAKGLSERAVILRHGLRNALLPVITLLGFSLPGLIGGSVIFETIFAIPGMGQLFYMGVMARDYPLVMGILVIGAGLTLIGNLLADIAYAFADPRIRSVKN</sequence>
<evidence type="ECO:0000313" key="9">
    <source>
        <dbReference type="EMBL" id="MBT0662756.1"/>
    </source>
</evidence>
<feature type="transmembrane region" description="Helical" evidence="7">
    <location>
        <begin position="245"/>
        <end position="271"/>
    </location>
</feature>
<evidence type="ECO:0000256" key="1">
    <source>
        <dbReference type="ARBA" id="ARBA00004651"/>
    </source>
</evidence>
<feature type="transmembrane region" description="Helical" evidence="7">
    <location>
        <begin position="187"/>
        <end position="206"/>
    </location>
</feature>
<dbReference type="CDD" id="cd06261">
    <property type="entry name" value="TM_PBP2"/>
    <property type="match status" value="1"/>
</dbReference>
<keyword evidence="2 7" id="KW-0813">Transport</keyword>
<feature type="domain" description="ABC transmembrane type-1" evidence="8">
    <location>
        <begin position="98"/>
        <end position="310"/>
    </location>
</feature>
<dbReference type="Gene3D" id="1.10.3720.10">
    <property type="entry name" value="MetI-like"/>
    <property type="match status" value="1"/>
</dbReference>
<feature type="transmembrane region" description="Helical" evidence="7">
    <location>
        <begin position="291"/>
        <end position="317"/>
    </location>
</feature>
<keyword evidence="4 7" id="KW-0812">Transmembrane</keyword>
<keyword evidence="3" id="KW-1003">Cell membrane</keyword>
<name>A0AAW4L672_9BACT</name>
<evidence type="ECO:0000259" key="8">
    <source>
        <dbReference type="PROSITE" id="PS50928"/>
    </source>
</evidence>
<keyword evidence="6 7" id="KW-0472">Membrane</keyword>
<protein>
    <submittedName>
        <fullName evidence="9">ABC transporter permease</fullName>
    </submittedName>
</protein>
<dbReference type="SUPFAM" id="SSF161098">
    <property type="entry name" value="MetI-like"/>
    <property type="match status" value="1"/>
</dbReference>
<comment type="subcellular location">
    <subcellularLocation>
        <location evidence="1 7">Cell membrane</location>
        <topology evidence="1 7">Multi-pass membrane protein</topology>
    </subcellularLocation>
</comment>
<evidence type="ECO:0000256" key="7">
    <source>
        <dbReference type="RuleBase" id="RU363032"/>
    </source>
</evidence>
<evidence type="ECO:0000313" key="10">
    <source>
        <dbReference type="Proteomes" id="UP000811899"/>
    </source>
</evidence>
<evidence type="ECO:0000256" key="6">
    <source>
        <dbReference type="ARBA" id="ARBA00023136"/>
    </source>
</evidence>
<evidence type="ECO:0000256" key="2">
    <source>
        <dbReference type="ARBA" id="ARBA00022448"/>
    </source>
</evidence>
<feature type="transmembrane region" description="Helical" evidence="7">
    <location>
        <begin position="12"/>
        <end position="31"/>
    </location>
</feature>
<dbReference type="GO" id="GO:0055085">
    <property type="term" value="P:transmembrane transport"/>
    <property type="evidence" value="ECO:0007669"/>
    <property type="project" value="InterPro"/>
</dbReference>